<proteinExistence type="predicted"/>
<dbReference type="Pfam" id="PF01828">
    <property type="entry name" value="Peptidase_A4"/>
    <property type="match status" value="1"/>
</dbReference>
<dbReference type="Proteomes" id="UP001589810">
    <property type="component" value="Unassembled WGS sequence"/>
</dbReference>
<name>A0ABV6N8T7_9PSEU</name>
<dbReference type="PANTHER" id="PTHR37536">
    <property type="entry name" value="PUTATIVE (AFU_ORTHOLOGUE AFUA_3G02970)-RELATED"/>
    <property type="match status" value="1"/>
</dbReference>
<dbReference type="InterPro" id="IPR038656">
    <property type="entry name" value="Peptidase_G1_sf"/>
</dbReference>
<protein>
    <submittedName>
        <fullName evidence="1">G1 family glutamic endopeptidase</fullName>
    </submittedName>
</protein>
<dbReference type="SUPFAM" id="SSF49899">
    <property type="entry name" value="Concanavalin A-like lectins/glucanases"/>
    <property type="match status" value="1"/>
</dbReference>
<dbReference type="RefSeq" id="WP_273940390.1">
    <property type="nucleotide sequence ID" value="NZ_CP097263.1"/>
</dbReference>
<dbReference type="PRINTS" id="PR00977">
    <property type="entry name" value="SCYTLDPTASE"/>
</dbReference>
<dbReference type="CDD" id="cd13426">
    <property type="entry name" value="Peptidase_G1"/>
    <property type="match status" value="1"/>
</dbReference>
<dbReference type="Gene3D" id="2.60.120.700">
    <property type="entry name" value="Peptidase G1"/>
    <property type="match status" value="1"/>
</dbReference>
<dbReference type="EMBL" id="JBHLUD010000020">
    <property type="protein sequence ID" value="MFC0549018.1"/>
    <property type="molecule type" value="Genomic_DNA"/>
</dbReference>
<organism evidence="1 2">
    <name type="scientific">Kutzneria chonburiensis</name>
    <dbReference type="NCBI Taxonomy" id="1483604"/>
    <lineage>
        <taxon>Bacteria</taxon>
        <taxon>Bacillati</taxon>
        <taxon>Actinomycetota</taxon>
        <taxon>Actinomycetes</taxon>
        <taxon>Pseudonocardiales</taxon>
        <taxon>Pseudonocardiaceae</taxon>
        <taxon>Kutzneria</taxon>
    </lineage>
</organism>
<comment type="caution">
    <text evidence="1">The sequence shown here is derived from an EMBL/GenBank/DDBJ whole genome shotgun (WGS) entry which is preliminary data.</text>
</comment>
<dbReference type="PANTHER" id="PTHR37536:SF1">
    <property type="entry name" value="ASPERGILLOPEPSIN, PUTAITVE (AFU_ORTHOLOGUE AFUA_7G01200)"/>
    <property type="match status" value="1"/>
</dbReference>
<sequence length="310" mass="33404">MTETTMAPSELGVRLFTPPPADFDPFTADQRELLVHGFPARPDQDTERPLYTQWKRRVSRKYTRIEPVFVRNTDKVHGPMRGPSAEPGQLLAAHKANATSTNWSGSAVFAAAGDSFKWVEGEWTVADPADPKGGKTSYYSSSWVGIDGWGSPDVLQAGTESSLVNGVKKVYAWWEWYPDFEIAISNFPISAGDTMFCLICATSATTASIWLTNDSTDQSVSFAITAPSGTTLRGNVAEWIVETPNVGGSPTTLPDYGVVYFDDAQALANSAGWIAGNTGTPLTMVNSGGTALSTPTLKATDLLKLTYNDV</sequence>
<evidence type="ECO:0000313" key="1">
    <source>
        <dbReference type="EMBL" id="MFC0549018.1"/>
    </source>
</evidence>
<reference evidence="1 2" key="1">
    <citation type="submission" date="2024-09" db="EMBL/GenBank/DDBJ databases">
        <authorList>
            <person name="Sun Q."/>
            <person name="Mori K."/>
        </authorList>
    </citation>
    <scope>NUCLEOTIDE SEQUENCE [LARGE SCALE GENOMIC DNA]</scope>
    <source>
        <strain evidence="1 2">TBRC 1432</strain>
    </source>
</reference>
<keyword evidence="2" id="KW-1185">Reference proteome</keyword>
<dbReference type="InterPro" id="IPR000250">
    <property type="entry name" value="Peptidase_G1"/>
</dbReference>
<dbReference type="InterPro" id="IPR013320">
    <property type="entry name" value="ConA-like_dom_sf"/>
</dbReference>
<accession>A0ABV6N8T7</accession>
<gene>
    <name evidence="1" type="ORF">ACFFH7_46435</name>
</gene>
<evidence type="ECO:0000313" key="2">
    <source>
        <dbReference type="Proteomes" id="UP001589810"/>
    </source>
</evidence>